<evidence type="ECO:0000313" key="1">
    <source>
        <dbReference type="EMBL" id="QHS96676.1"/>
    </source>
</evidence>
<proteinExistence type="predicted"/>
<dbReference type="AlphaFoldDB" id="A0A6C0BWS4"/>
<sequence>MSNKSYTKKVSQENNHMLLVKKSHTRTNKLLKNMNTLFAIADNARKTYGTSPQLETSNRNIICQYNTYLNKNIILHQLCNDNELKMFRLIKIRVDEMMTDIACRIDNHKFVYDNGHIINNRDRMRLRMIIGTLHTFYTNYKHIIANTKMSIYSALQPYTLNFDVIGCIIGFL</sequence>
<accession>A0A6C0BWS4</accession>
<protein>
    <submittedName>
        <fullName evidence="1">Uncharacterized protein</fullName>
    </submittedName>
</protein>
<dbReference type="EMBL" id="MN739275">
    <property type="protein sequence ID" value="QHS96676.1"/>
    <property type="molecule type" value="Genomic_DNA"/>
</dbReference>
<name>A0A6C0BWS4_9ZZZZ</name>
<reference evidence="1" key="1">
    <citation type="journal article" date="2020" name="Nature">
        <title>Giant virus diversity and host interactions through global metagenomics.</title>
        <authorList>
            <person name="Schulz F."/>
            <person name="Roux S."/>
            <person name="Paez-Espino D."/>
            <person name="Jungbluth S."/>
            <person name="Walsh D.A."/>
            <person name="Denef V.J."/>
            <person name="McMahon K.D."/>
            <person name="Konstantinidis K.T."/>
            <person name="Eloe-Fadrosh E.A."/>
            <person name="Kyrpides N.C."/>
            <person name="Woyke T."/>
        </authorList>
    </citation>
    <scope>NUCLEOTIDE SEQUENCE</scope>
    <source>
        <strain evidence="1">GVMAG-M-3300020166-18</strain>
    </source>
</reference>
<organism evidence="1">
    <name type="scientific">viral metagenome</name>
    <dbReference type="NCBI Taxonomy" id="1070528"/>
    <lineage>
        <taxon>unclassified sequences</taxon>
        <taxon>metagenomes</taxon>
        <taxon>organismal metagenomes</taxon>
    </lineage>
</organism>